<accession>A0A0C2SJW0</accession>
<feature type="non-terminal residue" evidence="2">
    <location>
        <position position="1"/>
    </location>
</feature>
<dbReference type="HOGENOM" id="CLU_1387154_0_0_1"/>
<evidence type="ECO:0000313" key="2">
    <source>
        <dbReference type="EMBL" id="KIL63475.1"/>
    </source>
</evidence>
<dbReference type="STRING" id="946122.A0A0C2SJW0"/>
<dbReference type="Proteomes" id="UP000054549">
    <property type="component" value="Unassembled WGS sequence"/>
</dbReference>
<feature type="compositionally biased region" description="Polar residues" evidence="1">
    <location>
        <begin position="41"/>
        <end position="55"/>
    </location>
</feature>
<organism evidence="2 3">
    <name type="scientific">Amanita muscaria (strain Koide BX008)</name>
    <dbReference type="NCBI Taxonomy" id="946122"/>
    <lineage>
        <taxon>Eukaryota</taxon>
        <taxon>Fungi</taxon>
        <taxon>Dikarya</taxon>
        <taxon>Basidiomycota</taxon>
        <taxon>Agaricomycotina</taxon>
        <taxon>Agaricomycetes</taxon>
        <taxon>Agaricomycetidae</taxon>
        <taxon>Agaricales</taxon>
        <taxon>Pluteineae</taxon>
        <taxon>Amanitaceae</taxon>
        <taxon>Amanita</taxon>
    </lineage>
</organism>
<dbReference type="OrthoDB" id="3263422at2759"/>
<evidence type="ECO:0000256" key="1">
    <source>
        <dbReference type="SAM" id="MobiDB-lite"/>
    </source>
</evidence>
<reference evidence="2 3" key="1">
    <citation type="submission" date="2014-04" db="EMBL/GenBank/DDBJ databases">
        <title>Evolutionary Origins and Diversification of the Mycorrhizal Mutualists.</title>
        <authorList>
            <consortium name="DOE Joint Genome Institute"/>
            <consortium name="Mycorrhizal Genomics Consortium"/>
            <person name="Kohler A."/>
            <person name="Kuo A."/>
            <person name="Nagy L.G."/>
            <person name="Floudas D."/>
            <person name="Copeland A."/>
            <person name="Barry K.W."/>
            <person name="Cichocki N."/>
            <person name="Veneault-Fourrey C."/>
            <person name="LaButti K."/>
            <person name="Lindquist E.A."/>
            <person name="Lipzen A."/>
            <person name="Lundell T."/>
            <person name="Morin E."/>
            <person name="Murat C."/>
            <person name="Riley R."/>
            <person name="Ohm R."/>
            <person name="Sun H."/>
            <person name="Tunlid A."/>
            <person name="Henrissat B."/>
            <person name="Grigoriev I.V."/>
            <person name="Hibbett D.S."/>
            <person name="Martin F."/>
        </authorList>
    </citation>
    <scope>NUCLEOTIDE SEQUENCE [LARGE SCALE GENOMIC DNA]</scope>
    <source>
        <strain evidence="2 3">Koide BX008</strain>
    </source>
</reference>
<dbReference type="InParanoid" id="A0A0C2SJW0"/>
<dbReference type="CDD" id="cd00084">
    <property type="entry name" value="HMG-box_SF"/>
    <property type="match status" value="1"/>
</dbReference>
<sequence>PFANTSAPSPTPAGVAAGTSATTIGLGTNSGSAGPCSSSSIPNDSTTPPLATSAQDVRPPTTTNTDPPATTETPTTTSPQPLSSALSSVDNSGTLALFNDLPIPEPVQQVPLQTTSMNTATTAVSETRKKGKIMVPQANSVTARNLFALDHMQQHPTTTVTEFGRIWKDLDKDTRDKYEAMSKEKNIEKKKAQKLPK</sequence>
<keyword evidence="3" id="KW-1185">Reference proteome</keyword>
<dbReference type="InterPro" id="IPR036910">
    <property type="entry name" value="HMG_box_dom_sf"/>
</dbReference>
<name>A0A0C2SJW0_AMAMK</name>
<feature type="region of interest" description="Disordered" evidence="1">
    <location>
        <begin position="1"/>
        <end position="88"/>
    </location>
</feature>
<gene>
    <name evidence="2" type="ORF">M378DRAFT_12193</name>
</gene>
<feature type="compositionally biased region" description="Low complexity" evidence="1">
    <location>
        <begin position="59"/>
        <end position="81"/>
    </location>
</feature>
<evidence type="ECO:0000313" key="3">
    <source>
        <dbReference type="Proteomes" id="UP000054549"/>
    </source>
</evidence>
<feature type="compositionally biased region" description="Low complexity" evidence="1">
    <location>
        <begin position="30"/>
        <end position="40"/>
    </location>
</feature>
<feature type="compositionally biased region" description="Polar residues" evidence="1">
    <location>
        <begin position="19"/>
        <end position="29"/>
    </location>
</feature>
<dbReference type="SUPFAM" id="SSF47095">
    <property type="entry name" value="HMG-box"/>
    <property type="match status" value="1"/>
</dbReference>
<proteinExistence type="predicted"/>
<protein>
    <submittedName>
        <fullName evidence="2">Uncharacterized protein</fullName>
    </submittedName>
</protein>
<dbReference type="EMBL" id="KN818259">
    <property type="protein sequence ID" value="KIL63475.1"/>
    <property type="molecule type" value="Genomic_DNA"/>
</dbReference>
<dbReference type="AlphaFoldDB" id="A0A0C2SJW0"/>